<evidence type="ECO:0000256" key="5">
    <source>
        <dbReference type="ARBA" id="ARBA00023180"/>
    </source>
</evidence>
<dbReference type="PANTHER" id="PTHR45719:SF3">
    <property type="entry name" value="BETA-GLUCURONOSYLTRANSFERASE GLCAT14A"/>
    <property type="match status" value="1"/>
</dbReference>
<dbReference type="AlphaFoldDB" id="A0ABD1V1U9"/>
<proteinExistence type="predicted"/>
<dbReference type="GO" id="GO:0016020">
    <property type="term" value="C:membrane"/>
    <property type="evidence" value="ECO:0007669"/>
    <property type="project" value="UniProtKB-SubCell"/>
</dbReference>
<keyword evidence="3" id="KW-0808">Transferase</keyword>
<evidence type="ECO:0000313" key="7">
    <source>
        <dbReference type="Proteomes" id="UP001604336"/>
    </source>
</evidence>
<dbReference type="GO" id="GO:0016757">
    <property type="term" value="F:glycosyltransferase activity"/>
    <property type="evidence" value="ECO:0007669"/>
    <property type="project" value="UniProtKB-KW"/>
</dbReference>
<dbReference type="Proteomes" id="UP001604336">
    <property type="component" value="Unassembled WGS sequence"/>
</dbReference>
<keyword evidence="7" id="KW-1185">Reference proteome</keyword>
<reference evidence="7" key="1">
    <citation type="submission" date="2024-07" db="EMBL/GenBank/DDBJ databases">
        <title>Two chromosome-level genome assemblies of Korean endemic species Abeliophyllum distichum and Forsythia ovata (Oleaceae).</title>
        <authorList>
            <person name="Jang H."/>
        </authorList>
    </citation>
    <scope>NUCLEOTIDE SEQUENCE [LARGE SCALE GENOMIC DNA]</scope>
</reference>
<dbReference type="InterPro" id="IPR044610">
    <property type="entry name" value="GLCAT14A/B/C"/>
</dbReference>
<evidence type="ECO:0000256" key="2">
    <source>
        <dbReference type="ARBA" id="ARBA00022676"/>
    </source>
</evidence>
<keyword evidence="5" id="KW-0325">Glycoprotein</keyword>
<evidence type="ECO:0000256" key="4">
    <source>
        <dbReference type="ARBA" id="ARBA00023136"/>
    </source>
</evidence>
<dbReference type="EMBL" id="JBFOLK010000002">
    <property type="protein sequence ID" value="KAL2531287.1"/>
    <property type="molecule type" value="Genomic_DNA"/>
</dbReference>
<evidence type="ECO:0000256" key="1">
    <source>
        <dbReference type="ARBA" id="ARBA00004606"/>
    </source>
</evidence>
<evidence type="ECO:0000313" key="6">
    <source>
        <dbReference type="EMBL" id="KAL2531287.1"/>
    </source>
</evidence>
<keyword evidence="4" id="KW-0472">Membrane</keyword>
<dbReference type="Pfam" id="PF02485">
    <property type="entry name" value="Branch"/>
    <property type="match status" value="1"/>
</dbReference>
<comment type="caution">
    <text evidence="6">The sequence shown here is derived from an EMBL/GenBank/DDBJ whole genome shotgun (WGS) entry which is preliminary data.</text>
</comment>
<comment type="subcellular location">
    <subcellularLocation>
        <location evidence="1">Membrane</location>
        <topology evidence="1">Single-pass type II membrane protein</topology>
    </subcellularLocation>
</comment>
<organism evidence="6 7">
    <name type="scientific">Abeliophyllum distichum</name>
    <dbReference type="NCBI Taxonomy" id="126358"/>
    <lineage>
        <taxon>Eukaryota</taxon>
        <taxon>Viridiplantae</taxon>
        <taxon>Streptophyta</taxon>
        <taxon>Embryophyta</taxon>
        <taxon>Tracheophyta</taxon>
        <taxon>Spermatophyta</taxon>
        <taxon>Magnoliopsida</taxon>
        <taxon>eudicotyledons</taxon>
        <taxon>Gunneridae</taxon>
        <taxon>Pentapetalae</taxon>
        <taxon>asterids</taxon>
        <taxon>lamiids</taxon>
        <taxon>Lamiales</taxon>
        <taxon>Oleaceae</taxon>
        <taxon>Forsythieae</taxon>
        <taxon>Abeliophyllum</taxon>
    </lineage>
</organism>
<evidence type="ECO:0000256" key="3">
    <source>
        <dbReference type="ARBA" id="ARBA00022679"/>
    </source>
</evidence>
<keyword evidence="2" id="KW-0328">Glycosyltransferase</keyword>
<name>A0ABD1V1U9_9LAMI</name>
<dbReference type="PANTHER" id="PTHR45719">
    <property type="entry name" value="GLYCOSYLTRANSFERASE"/>
    <property type="match status" value="1"/>
</dbReference>
<accession>A0ABD1V1U9</accession>
<sequence>MRGVWVEGGDWDWFINLSASNYPLITRDDLLHTFSHFPRDLNFIDHTSNIGWKEFQRAKPVIVDPCLYMTKKSDVFWITQRRSVSAAFKLFTGSYFYPMEISSKGVV</sequence>
<protein>
    <submittedName>
        <fullName evidence="6">Core-2/I-branching beta-1</fullName>
    </submittedName>
</protein>
<gene>
    <name evidence="6" type="ORF">Adt_04638</name>
</gene>
<dbReference type="InterPro" id="IPR003406">
    <property type="entry name" value="Glyco_trans_14"/>
</dbReference>